<gene>
    <name evidence="2" type="primary">ramA_1</name>
    <name evidence="2" type="ORF">NCTC5754_00831</name>
</gene>
<dbReference type="GO" id="GO:0016787">
    <property type="term" value="F:hydrolase activity"/>
    <property type="evidence" value="ECO:0007669"/>
    <property type="project" value="UniProtKB-KW"/>
</dbReference>
<dbReference type="Pfam" id="PF00795">
    <property type="entry name" value="CN_hydrolase"/>
    <property type="match status" value="1"/>
</dbReference>
<dbReference type="PANTHER" id="PTHR23088:SF50">
    <property type="entry name" value="HYDROLASE YHCX"/>
    <property type="match status" value="1"/>
</dbReference>
<organism evidence="2 3">
    <name type="scientific">Salmonella enterica subsp. enterica serovar Bovismorbificans</name>
    <dbReference type="NCBI Taxonomy" id="58097"/>
    <lineage>
        <taxon>Bacteria</taxon>
        <taxon>Pseudomonadati</taxon>
        <taxon>Pseudomonadota</taxon>
        <taxon>Gammaproteobacteria</taxon>
        <taxon>Enterobacterales</taxon>
        <taxon>Enterobacteriaceae</taxon>
        <taxon>Salmonella</taxon>
    </lineage>
</organism>
<evidence type="ECO:0000313" key="3">
    <source>
        <dbReference type="Proteomes" id="UP000254190"/>
    </source>
</evidence>
<dbReference type="InterPro" id="IPR003010">
    <property type="entry name" value="C-N_Hydrolase"/>
</dbReference>
<evidence type="ECO:0000313" key="2">
    <source>
        <dbReference type="EMBL" id="SUE46026.1"/>
    </source>
</evidence>
<dbReference type="Proteomes" id="UP000254190">
    <property type="component" value="Unassembled WGS sequence"/>
</dbReference>
<proteinExistence type="predicted"/>
<sequence>MPLNFTVSACQYIVTEINTFEDFITKVRILLNKSQGADVVIFPELFTIELFTLLKKWQERPISHLTLIDQFTDAYKQLFQQEAKERGQFIIAGSHLEQTGADRYENVAHIWGPDGEHYAHSKTHIFPAERGWYTQEGDKMAVFQLPFAKVGFNICYEAEIPECAATLAEQGVELILTPSATFTEQGFWRVRHCCHARCIENQIYLVHCCLGGNPGGPLPGCWARSAILSPCDVVWKNPQGIIAEAHVNQEDVISGEINLDVLYENRLGGQQQRSRTDAEKQAYIISGHHTLNNRMCPFYVLAGGRYGIFKIT</sequence>
<dbReference type="PROSITE" id="PS50263">
    <property type="entry name" value="CN_HYDROLASE"/>
    <property type="match status" value="1"/>
</dbReference>
<dbReference type="InterPro" id="IPR036526">
    <property type="entry name" value="C-N_Hydrolase_sf"/>
</dbReference>
<dbReference type="EC" id="3.5.1.100" evidence="2"/>
<accession>A0A379NHA0</accession>
<feature type="domain" description="CN hydrolase" evidence="1">
    <location>
        <begin position="5"/>
        <end position="259"/>
    </location>
</feature>
<name>A0A379NHA0_SALET</name>
<dbReference type="AlphaFoldDB" id="A0A379NHA0"/>
<keyword evidence="2" id="KW-0378">Hydrolase</keyword>
<dbReference type="Gene3D" id="3.60.110.10">
    <property type="entry name" value="Carbon-nitrogen hydrolase"/>
    <property type="match status" value="1"/>
</dbReference>
<evidence type="ECO:0000259" key="1">
    <source>
        <dbReference type="PROSITE" id="PS50263"/>
    </source>
</evidence>
<dbReference type="EMBL" id="UGVQ01000002">
    <property type="protein sequence ID" value="SUE46026.1"/>
    <property type="molecule type" value="Genomic_DNA"/>
</dbReference>
<protein>
    <submittedName>
        <fullName evidence="2">Amidohydrolase</fullName>
        <ecNumber evidence="2">3.5.1.100</ecNumber>
    </submittedName>
</protein>
<dbReference type="CDD" id="cd07574">
    <property type="entry name" value="nitrilase_Rim1_like"/>
    <property type="match status" value="1"/>
</dbReference>
<dbReference type="SUPFAM" id="SSF56317">
    <property type="entry name" value="Carbon-nitrogen hydrolase"/>
    <property type="match status" value="1"/>
</dbReference>
<dbReference type="PANTHER" id="PTHR23088">
    <property type="entry name" value="NITRILASE-RELATED"/>
    <property type="match status" value="1"/>
</dbReference>
<reference evidence="2 3" key="1">
    <citation type="submission" date="2018-06" db="EMBL/GenBank/DDBJ databases">
        <authorList>
            <consortium name="Pathogen Informatics"/>
            <person name="Doyle S."/>
        </authorList>
    </citation>
    <scope>NUCLEOTIDE SEQUENCE [LARGE SCALE GENOMIC DNA]</scope>
    <source>
        <strain evidence="2 3">NCTC5754</strain>
    </source>
</reference>